<reference evidence="2 3" key="1">
    <citation type="submission" date="2019-04" db="EMBL/GenBank/DDBJ databases">
        <title>High contiguity whole genome sequence and gene annotation resource for two Venturia nashicola isolates.</title>
        <authorList>
            <person name="Prokchorchik M."/>
            <person name="Won K."/>
            <person name="Lee Y."/>
            <person name="Choi E.D."/>
            <person name="Segonzac C."/>
            <person name="Sohn K.H."/>
        </authorList>
    </citation>
    <scope>NUCLEOTIDE SEQUENCE [LARGE SCALE GENOMIC DNA]</scope>
    <source>
        <strain evidence="2 3">PRI2</strain>
    </source>
</reference>
<evidence type="ECO:0000313" key="2">
    <source>
        <dbReference type="EMBL" id="TID15355.1"/>
    </source>
</evidence>
<organism evidence="2 3">
    <name type="scientific">Venturia nashicola</name>
    <dbReference type="NCBI Taxonomy" id="86259"/>
    <lineage>
        <taxon>Eukaryota</taxon>
        <taxon>Fungi</taxon>
        <taxon>Dikarya</taxon>
        <taxon>Ascomycota</taxon>
        <taxon>Pezizomycotina</taxon>
        <taxon>Dothideomycetes</taxon>
        <taxon>Pleosporomycetidae</taxon>
        <taxon>Venturiales</taxon>
        <taxon>Venturiaceae</taxon>
        <taxon>Venturia</taxon>
    </lineage>
</organism>
<comment type="caution">
    <text evidence="2">The sequence shown here is derived from an EMBL/GenBank/DDBJ whole genome shotgun (WGS) entry which is preliminary data.</text>
</comment>
<evidence type="ECO:0000256" key="1">
    <source>
        <dbReference type="SAM" id="MobiDB-lite"/>
    </source>
</evidence>
<evidence type="ECO:0000313" key="3">
    <source>
        <dbReference type="Proteomes" id="UP000298493"/>
    </source>
</evidence>
<dbReference type="Proteomes" id="UP000298493">
    <property type="component" value="Unassembled WGS sequence"/>
</dbReference>
<feature type="compositionally biased region" description="Basic residues" evidence="1">
    <location>
        <begin position="94"/>
        <end position="104"/>
    </location>
</feature>
<protein>
    <submittedName>
        <fullName evidence="2">Uncharacterized protein</fullName>
    </submittedName>
</protein>
<sequence>MFDKLRSKLRRRKWRHTEDASSDDGGWPQDSASGGGVDDDDAADDFGQAESDGWIPPDMADVLGGPWAASKRGAKRSSNRAEKVLPATSTDGRKHPHTRPRTRHRSDVQSEARQSSERRRPARRSAPREALPRATLQNRPVRGPRQSNKRREAEDSSLEGFEEVEGSEAPHGPYDTVGSIQRGVDMFQGGNPVPDVFMPHLAAHVEYPQHLALPYNMEHVHPSLYQGAPLIRGFPAHDAILESMQQNNRENYRGR</sequence>
<dbReference type="EMBL" id="SNSC02000021">
    <property type="protein sequence ID" value="TID15355.1"/>
    <property type="molecule type" value="Genomic_DNA"/>
</dbReference>
<accession>A0A4Z1NQV0</accession>
<name>A0A4Z1NQV0_9PEZI</name>
<feature type="compositionally biased region" description="Acidic residues" evidence="1">
    <location>
        <begin position="155"/>
        <end position="166"/>
    </location>
</feature>
<proteinExistence type="predicted"/>
<keyword evidence="3" id="KW-1185">Reference proteome</keyword>
<feature type="compositionally biased region" description="Basic and acidic residues" evidence="1">
    <location>
        <begin position="105"/>
        <end position="119"/>
    </location>
</feature>
<gene>
    <name evidence="2" type="ORF">E6O75_ATG08608</name>
</gene>
<dbReference type="AlphaFoldDB" id="A0A4Z1NQV0"/>
<feature type="region of interest" description="Disordered" evidence="1">
    <location>
        <begin position="1"/>
        <end position="177"/>
    </location>
</feature>